<feature type="domain" description="C2H2-type" evidence="9">
    <location>
        <begin position="172"/>
        <end position="200"/>
    </location>
</feature>
<name>A0ABQ9K6R7_9CUCU</name>
<sequence>MSPARSRRKRSLKVPSKCAENPKKKIKTKLENEENPQETGKQSKQPMTAPNGKLFYSCQFCYKVFPNKTTSITHMKKCPDKSNAKLLDKDIAQNGPNINNNMEQTKEGDKKIEETVEDKAEPRIKITQNIRVQTAEPEKTVDPASVYDYDEEDEKPDDGGFKENDEDAANNRLCKHCKTIFDNPLELLRHTRDCHSFPRTILPPEEIEKYFDSPNREFCPICEKPIKTRNFRSVFIKHLLVHTTGLTHECKVCKKKFRRRDHMRAHEKRHIISG</sequence>
<dbReference type="PROSITE" id="PS00028">
    <property type="entry name" value="ZINC_FINGER_C2H2_1"/>
    <property type="match status" value="2"/>
</dbReference>
<evidence type="ECO:0000259" key="9">
    <source>
        <dbReference type="PROSITE" id="PS50157"/>
    </source>
</evidence>
<feature type="domain" description="C2H2-type" evidence="9">
    <location>
        <begin position="248"/>
        <end position="270"/>
    </location>
</feature>
<evidence type="ECO:0000313" key="10">
    <source>
        <dbReference type="EMBL" id="KAJ8985252.1"/>
    </source>
</evidence>
<keyword evidence="5" id="KW-0862">Zinc</keyword>
<keyword evidence="6" id="KW-0539">Nucleus</keyword>
<protein>
    <recommendedName>
        <fullName evidence="9">C2H2-type domain-containing protein</fullName>
    </recommendedName>
</protein>
<dbReference type="EMBL" id="JAPWTJ010000018">
    <property type="protein sequence ID" value="KAJ8985252.1"/>
    <property type="molecule type" value="Genomic_DNA"/>
</dbReference>
<evidence type="ECO:0000256" key="1">
    <source>
        <dbReference type="ARBA" id="ARBA00004123"/>
    </source>
</evidence>
<reference evidence="10" key="1">
    <citation type="journal article" date="2023" name="Insect Mol. Biol.">
        <title>Genome sequencing provides insights into the evolution of gene families encoding plant cell wall-degrading enzymes in longhorned beetles.</title>
        <authorList>
            <person name="Shin N.R."/>
            <person name="Okamura Y."/>
            <person name="Kirsch R."/>
            <person name="Pauchet Y."/>
        </authorList>
    </citation>
    <scope>NUCLEOTIDE SEQUENCE</scope>
    <source>
        <strain evidence="10">MMC_N1</strain>
    </source>
</reference>
<dbReference type="InterPro" id="IPR036236">
    <property type="entry name" value="Znf_C2H2_sf"/>
</dbReference>
<feature type="compositionally biased region" description="Basic and acidic residues" evidence="8">
    <location>
        <begin position="20"/>
        <end position="32"/>
    </location>
</feature>
<comment type="caution">
    <text evidence="10">The sequence shown here is derived from an EMBL/GenBank/DDBJ whole genome shotgun (WGS) entry which is preliminary data.</text>
</comment>
<dbReference type="PROSITE" id="PS50157">
    <property type="entry name" value="ZINC_FINGER_C2H2_2"/>
    <property type="match status" value="2"/>
</dbReference>
<feature type="region of interest" description="Disordered" evidence="8">
    <location>
        <begin position="133"/>
        <end position="164"/>
    </location>
</feature>
<comment type="subcellular location">
    <subcellularLocation>
        <location evidence="1">Nucleus</location>
    </subcellularLocation>
</comment>
<dbReference type="InterPro" id="IPR050888">
    <property type="entry name" value="ZnF_C2H2-type_TF"/>
</dbReference>
<dbReference type="PANTHER" id="PTHR24406">
    <property type="entry name" value="TRANSCRIPTIONAL REPRESSOR CTCFL-RELATED"/>
    <property type="match status" value="1"/>
</dbReference>
<gene>
    <name evidence="10" type="ORF">NQ317_018282</name>
</gene>
<keyword evidence="4 7" id="KW-0863">Zinc-finger</keyword>
<organism evidence="10 11">
    <name type="scientific">Molorchus minor</name>
    <dbReference type="NCBI Taxonomy" id="1323400"/>
    <lineage>
        <taxon>Eukaryota</taxon>
        <taxon>Metazoa</taxon>
        <taxon>Ecdysozoa</taxon>
        <taxon>Arthropoda</taxon>
        <taxon>Hexapoda</taxon>
        <taxon>Insecta</taxon>
        <taxon>Pterygota</taxon>
        <taxon>Neoptera</taxon>
        <taxon>Endopterygota</taxon>
        <taxon>Coleoptera</taxon>
        <taxon>Polyphaga</taxon>
        <taxon>Cucujiformia</taxon>
        <taxon>Chrysomeloidea</taxon>
        <taxon>Cerambycidae</taxon>
        <taxon>Lamiinae</taxon>
        <taxon>Monochamini</taxon>
        <taxon>Molorchus</taxon>
    </lineage>
</organism>
<proteinExistence type="predicted"/>
<evidence type="ECO:0000256" key="6">
    <source>
        <dbReference type="ARBA" id="ARBA00023242"/>
    </source>
</evidence>
<evidence type="ECO:0000256" key="5">
    <source>
        <dbReference type="ARBA" id="ARBA00022833"/>
    </source>
</evidence>
<feature type="compositionally biased region" description="Polar residues" evidence="8">
    <location>
        <begin position="37"/>
        <end position="48"/>
    </location>
</feature>
<dbReference type="SUPFAM" id="SSF57667">
    <property type="entry name" value="beta-beta-alpha zinc fingers"/>
    <property type="match status" value="1"/>
</dbReference>
<keyword evidence="3" id="KW-0677">Repeat</keyword>
<evidence type="ECO:0000256" key="2">
    <source>
        <dbReference type="ARBA" id="ARBA00022723"/>
    </source>
</evidence>
<evidence type="ECO:0000256" key="7">
    <source>
        <dbReference type="PROSITE-ProRule" id="PRU00042"/>
    </source>
</evidence>
<dbReference type="SMART" id="SM00355">
    <property type="entry name" value="ZnF_C2H2"/>
    <property type="match status" value="4"/>
</dbReference>
<evidence type="ECO:0000256" key="4">
    <source>
        <dbReference type="ARBA" id="ARBA00022771"/>
    </source>
</evidence>
<dbReference type="Pfam" id="PF00096">
    <property type="entry name" value="zf-C2H2"/>
    <property type="match status" value="1"/>
</dbReference>
<dbReference type="InterPro" id="IPR013087">
    <property type="entry name" value="Znf_C2H2_type"/>
</dbReference>
<feature type="compositionally biased region" description="Basic residues" evidence="8">
    <location>
        <begin position="1"/>
        <end position="12"/>
    </location>
</feature>
<dbReference type="Gene3D" id="3.30.160.60">
    <property type="entry name" value="Classic Zinc Finger"/>
    <property type="match status" value="1"/>
</dbReference>
<feature type="region of interest" description="Disordered" evidence="8">
    <location>
        <begin position="1"/>
        <end position="49"/>
    </location>
</feature>
<evidence type="ECO:0000256" key="8">
    <source>
        <dbReference type="SAM" id="MobiDB-lite"/>
    </source>
</evidence>
<accession>A0ABQ9K6R7</accession>
<evidence type="ECO:0000313" key="11">
    <source>
        <dbReference type="Proteomes" id="UP001162164"/>
    </source>
</evidence>
<keyword evidence="11" id="KW-1185">Reference proteome</keyword>
<evidence type="ECO:0000256" key="3">
    <source>
        <dbReference type="ARBA" id="ARBA00022737"/>
    </source>
</evidence>
<dbReference type="Proteomes" id="UP001162164">
    <property type="component" value="Unassembled WGS sequence"/>
</dbReference>
<keyword evidence="2" id="KW-0479">Metal-binding</keyword>